<feature type="transmembrane region" description="Helical" evidence="22">
    <location>
        <begin position="132"/>
        <end position="153"/>
    </location>
</feature>
<dbReference type="AlphaFoldDB" id="A0AAN7RCD2"/>
<evidence type="ECO:0000256" key="8">
    <source>
        <dbReference type="ARBA" id="ARBA00022714"/>
    </source>
</evidence>
<evidence type="ECO:0000256" key="7">
    <source>
        <dbReference type="ARBA" id="ARBA00022692"/>
    </source>
</evidence>
<evidence type="ECO:0000256" key="13">
    <source>
        <dbReference type="ARBA" id="ARBA00022989"/>
    </source>
</evidence>
<dbReference type="GO" id="GO:0009767">
    <property type="term" value="P:photosynthetic electron transport chain"/>
    <property type="evidence" value="ECO:0007669"/>
    <property type="project" value="UniProtKB-ARBA"/>
</dbReference>
<evidence type="ECO:0000256" key="21">
    <source>
        <dbReference type="SAM" id="MobiDB-lite"/>
    </source>
</evidence>
<protein>
    <recommendedName>
        <fullName evidence="3">plastoquinol--plastocyanin reductase</fullName>
        <ecNumber evidence="3">7.1.1.6</ecNumber>
    </recommendedName>
</protein>
<organism evidence="24 25">
    <name type="scientific">Trapa natans</name>
    <name type="common">Water chestnut</name>
    <dbReference type="NCBI Taxonomy" id="22666"/>
    <lineage>
        <taxon>Eukaryota</taxon>
        <taxon>Viridiplantae</taxon>
        <taxon>Streptophyta</taxon>
        <taxon>Embryophyta</taxon>
        <taxon>Tracheophyta</taxon>
        <taxon>Spermatophyta</taxon>
        <taxon>Magnoliopsida</taxon>
        <taxon>eudicotyledons</taxon>
        <taxon>Gunneridae</taxon>
        <taxon>Pentapetalae</taxon>
        <taxon>rosids</taxon>
        <taxon>malvids</taxon>
        <taxon>Myrtales</taxon>
        <taxon>Lythraceae</taxon>
        <taxon>Trapa</taxon>
    </lineage>
</organism>
<dbReference type="PRINTS" id="PR00162">
    <property type="entry name" value="RIESKE"/>
</dbReference>
<keyword evidence="8" id="KW-0001">2Fe-2S</keyword>
<evidence type="ECO:0000256" key="6">
    <source>
        <dbReference type="ARBA" id="ARBA00022640"/>
    </source>
</evidence>
<keyword evidence="5" id="KW-0150">Chloroplast</keyword>
<sequence length="293" mass="31219">MRDLTVAILMESKVGNKTIQKAPCVRGERTCGRCSSISSSSDYLPLSSPPTRTTSVSSPQSLSMAAFTLSSASPSQLCSSKNEVAVPSLALVGKLWRTSLVVGKERRGVKFTCQATSIQADDRVPDMGKRQLMNLLLLGAISLPSAGMLVPYATFFAPPGRKGGSGGTVAKDAIGNDVLADDWLRNHGPGDRTLTQGLKGDPTYLVVENDRTLATFGINAVCTHLGCVVPWNAAENKFICPCHGSQYNNQGRVVRGPAPLSLALAHADVDDGKVVFVPWVETDFRTGEAPWWA</sequence>
<keyword evidence="6" id="KW-0934">Plastid</keyword>
<evidence type="ECO:0000259" key="23">
    <source>
        <dbReference type="PROSITE" id="PS51296"/>
    </source>
</evidence>
<dbReference type="PROSITE" id="PS51296">
    <property type="entry name" value="RIESKE"/>
    <property type="match status" value="1"/>
</dbReference>
<evidence type="ECO:0000313" key="25">
    <source>
        <dbReference type="Proteomes" id="UP001346149"/>
    </source>
</evidence>
<reference evidence="24 25" key="1">
    <citation type="journal article" date="2023" name="Hortic Res">
        <title>Pangenome of water caltrop reveals structural variations and asymmetric subgenome divergence after allopolyploidization.</title>
        <authorList>
            <person name="Zhang X."/>
            <person name="Chen Y."/>
            <person name="Wang L."/>
            <person name="Yuan Y."/>
            <person name="Fang M."/>
            <person name="Shi L."/>
            <person name="Lu R."/>
            <person name="Comes H.P."/>
            <person name="Ma Y."/>
            <person name="Chen Y."/>
            <person name="Huang G."/>
            <person name="Zhou Y."/>
            <person name="Zheng Z."/>
            <person name="Qiu Y."/>
        </authorList>
    </citation>
    <scope>NUCLEOTIDE SEQUENCE [LARGE SCALE GENOMIC DNA]</scope>
    <source>
        <strain evidence="24">F231</strain>
    </source>
</reference>
<keyword evidence="18" id="KW-1015">Disulfide bond</keyword>
<evidence type="ECO:0000256" key="18">
    <source>
        <dbReference type="ARBA" id="ARBA00023157"/>
    </source>
</evidence>
<evidence type="ECO:0000256" key="10">
    <source>
        <dbReference type="ARBA" id="ARBA00022946"/>
    </source>
</evidence>
<evidence type="ECO:0000256" key="11">
    <source>
        <dbReference type="ARBA" id="ARBA00022967"/>
    </source>
</evidence>
<evidence type="ECO:0000256" key="3">
    <source>
        <dbReference type="ARBA" id="ARBA00012952"/>
    </source>
</evidence>
<dbReference type="CDD" id="cd03471">
    <property type="entry name" value="Rieske_cytochrome_b6f"/>
    <property type="match status" value="1"/>
</dbReference>
<name>A0AAN7RCD2_TRANT</name>
<evidence type="ECO:0000256" key="5">
    <source>
        <dbReference type="ARBA" id="ARBA00022528"/>
    </source>
</evidence>
<evidence type="ECO:0000256" key="14">
    <source>
        <dbReference type="ARBA" id="ARBA00023004"/>
    </source>
</evidence>
<dbReference type="PANTHER" id="PTHR10134">
    <property type="entry name" value="CYTOCHROME B-C1 COMPLEX SUBUNIT RIESKE, MITOCHONDRIAL"/>
    <property type="match status" value="1"/>
</dbReference>
<keyword evidence="25" id="KW-1185">Reference proteome</keyword>
<dbReference type="InterPro" id="IPR014349">
    <property type="entry name" value="Rieske_Fe-S_prot"/>
</dbReference>
<keyword evidence="11" id="KW-1278">Translocase</keyword>
<dbReference type="GO" id="GO:0009535">
    <property type="term" value="C:chloroplast thylakoid membrane"/>
    <property type="evidence" value="ECO:0007669"/>
    <property type="project" value="UniProtKB-SubCell"/>
</dbReference>
<dbReference type="InterPro" id="IPR017941">
    <property type="entry name" value="Rieske_2Fe-2S"/>
</dbReference>
<dbReference type="Gene3D" id="1.20.5.700">
    <property type="entry name" value="Single helix bin"/>
    <property type="match status" value="1"/>
</dbReference>
<dbReference type="InterPro" id="IPR023960">
    <property type="entry name" value="Cyt_b6_f_Rieske"/>
</dbReference>
<evidence type="ECO:0000256" key="4">
    <source>
        <dbReference type="ARBA" id="ARBA00022448"/>
    </source>
</evidence>
<keyword evidence="9" id="KW-0479">Metal-binding</keyword>
<evidence type="ECO:0000256" key="2">
    <source>
        <dbReference type="ARBA" id="ARBA00010651"/>
    </source>
</evidence>
<keyword evidence="13 22" id="KW-1133">Transmembrane helix</keyword>
<evidence type="ECO:0000256" key="20">
    <source>
        <dbReference type="ARBA" id="ARBA00047828"/>
    </source>
</evidence>
<evidence type="ECO:0000256" key="12">
    <source>
        <dbReference type="ARBA" id="ARBA00022982"/>
    </source>
</evidence>
<keyword evidence="16" id="KW-0793">Thylakoid</keyword>
<evidence type="ECO:0000256" key="19">
    <source>
        <dbReference type="ARBA" id="ARBA00034078"/>
    </source>
</evidence>
<gene>
    <name evidence="24" type="ORF">SAY86_013220</name>
</gene>
<dbReference type="NCBIfam" id="NF045928">
    <property type="entry name" value="Cytb6fFeSPetC"/>
    <property type="match status" value="1"/>
</dbReference>
<dbReference type="Pfam" id="PF25471">
    <property type="entry name" value="TM_PetC"/>
    <property type="match status" value="1"/>
</dbReference>
<dbReference type="GO" id="GO:0009496">
    <property type="term" value="F:plastoquinol--plastocyanin reductase activity"/>
    <property type="evidence" value="ECO:0007669"/>
    <property type="project" value="UniProtKB-EC"/>
</dbReference>
<dbReference type="HAMAP" id="MF_01335">
    <property type="entry name" value="Cytb6_f_Rieske"/>
    <property type="match status" value="1"/>
</dbReference>
<feature type="region of interest" description="Disordered" evidence="21">
    <location>
        <begin position="36"/>
        <end position="57"/>
    </location>
</feature>
<accession>A0AAN7RCD2</accession>
<dbReference type="NCBIfam" id="NF010001">
    <property type="entry name" value="PRK13474.1"/>
    <property type="match status" value="1"/>
</dbReference>
<comment type="catalytic activity">
    <reaction evidence="20">
        <text>2 oxidized [plastocyanin] + a plastoquinol + 2 H(+)(in) = 2 reduced [plastocyanin] + a plastoquinone + 4 H(+)(out)</text>
        <dbReference type="Rhea" id="RHEA:22148"/>
        <dbReference type="Rhea" id="RHEA-COMP:9561"/>
        <dbReference type="Rhea" id="RHEA-COMP:9562"/>
        <dbReference type="Rhea" id="RHEA-COMP:10039"/>
        <dbReference type="Rhea" id="RHEA-COMP:10040"/>
        <dbReference type="ChEBI" id="CHEBI:15378"/>
        <dbReference type="ChEBI" id="CHEBI:17757"/>
        <dbReference type="ChEBI" id="CHEBI:29036"/>
        <dbReference type="ChEBI" id="CHEBI:49552"/>
        <dbReference type="ChEBI" id="CHEBI:62192"/>
        <dbReference type="EC" id="7.1.1.6"/>
    </reaction>
</comment>
<evidence type="ECO:0000256" key="1">
    <source>
        <dbReference type="ARBA" id="ARBA00004581"/>
    </source>
</evidence>
<evidence type="ECO:0000256" key="16">
    <source>
        <dbReference type="ARBA" id="ARBA00023078"/>
    </source>
</evidence>
<comment type="similarity">
    <text evidence="2">Belongs to the Rieske iron-sulfur protein family.</text>
</comment>
<dbReference type="EC" id="7.1.1.6" evidence="3"/>
<proteinExistence type="inferred from homology"/>
<comment type="caution">
    <text evidence="24">The sequence shown here is derived from an EMBL/GenBank/DDBJ whole genome shotgun (WGS) entry which is preliminary data.</text>
</comment>
<keyword evidence="15" id="KW-0411">Iron-sulfur</keyword>
<evidence type="ECO:0000256" key="15">
    <source>
        <dbReference type="ARBA" id="ARBA00023014"/>
    </source>
</evidence>
<dbReference type="SUPFAM" id="SSF50022">
    <property type="entry name" value="ISP domain"/>
    <property type="match status" value="1"/>
</dbReference>
<evidence type="ECO:0000256" key="22">
    <source>
        <dbReference type="SAM" id="Phobius"/>
    </source>
</evidence>
<keyword evidence="17 22" id="KW-0472">Membrane</keyword>
<evidence type="ECO:0000256" key="17">
    <source>
        <dbReference type="ARBA" id="ARBA00023136"/>
    </source>
</evidence>
<dbReference type="FunFam" id="2.102.10.10:FF:000007">
    <property type="entry name" value="Cytochrome b6-f complex iron-sulfur subunit"/>
    <property type="match status" value="1"/>
</dbReference>
<dbReference type="InterPro" id="IPR005805">
    <property type="entry name" value="Rieske_Fe-S_prot_C"/>
</dbReference>
<keyword evidence="7 22" id="KW-0812">Transmembrane</keyword>
<evidence type="ECO:0000313" key="24">
    <source>
        <dbReference type="EMBL" id="KAK4795226.1"/>
    </source>
</evidence>
<keyword evidence="12" id="KW-0249">Electron transport</keyword>
<dbReference type="FunFam" id="1.20.5.700:FF:000002">
    <property type="entry name" value="Cytochrome b6-f complex iron-sulfur subunit"/>
    <property type="match status" value="1"/>
</dbReference>
<dbReference type="Pfam" id="PF00355">
    <property type="entry name" value="Rieske"/>
    <property type="match status" value="1"/>
</dbReference>
<dbReference type="Gene3D" id="2.102.10.10">
    <property type="entry name" value="Rieske [2Fe-2S] iron-sulphur domain"/>
    <property type="match status" value="1"/>
</dbReference>
<keyword evidence="4" id="KW-0813">Transport</keyword>
<dbReference type="Proteomes" id="UP001346149">
    <property type="component" value="Unassembled WGS sequence"/>
</dbReference>
<comment type="cofactor">
    <cofactor evidence="19">
        <name>[2Fe-2S] cluster</name>
        <dbReference type="ChEBI" id="CHEBI:190135"/>
    </cofactor>
</comment>
<feature type="domain" description="Rieske" evidence="23">
    <location>
        <begin position="180"/>
        <end position="276"/>
    </location>
</feature>
<evidence type="ECO:0000256" key="9">
    <source>
        <dbReference type="ARBA" id="ARBA00022723"/>
    </source>
</evidence>
<dbReference type="InterPro" id="IPR057415">
    <property type="entry name" value="TM_PetC"/>
</dbReference>
<keyword evidence="10" id="KW-0809">Transit peptide</keyword>
<dbReference type="InterPro" id="IPR036922">
    <property type="entry name" value="Rieske_2Fe-2S_sf"/>
</dbReference>
<dbReference type="GO" id="GO:0051537">
    <property type="term" value="F:2 iron, 2 sulfur cluster binding"/>
    <property type="evidence" value="ECO:0007669"/>
    <property type="project" value="UniProtKB-KW"/>
</dbReference>
<dbReference type="GO" id="GO:0046872">
    <property type="term" value="F:metal ion binding"/>
    <property type="evidence" value="ECO:0007669"/>
    <property type="project" value="UniProtKB-KW"/>
</dbReference>
<comment type="subcellular location">
    <subcellularLocation>
        <location evidence="1">Plastid</location>
        <location evidence="1">Chloroplast thylakoid membrane</location>
        <topology evidence="1">Single-pass membrane protein</topology>
    </subcellularLocation>
</comment>
<keyword evidence="14" id="KW-0408">Iron</keyword>
<dbReference type="EMBL" id="JAXQNO010000007">
    <property type="protein sequence ID" value="KAK4795226.1"/>
    <property type="molecule type" value="Genomic_DNA"/>
</dbReference>